<feature type="domain" description="RNA polymerase sigma-70 region 2" evidence="5">
    <location>
        <begin position="3"/>
        <end position="59"/>
    </location>
</feature>
<gene>
    <name evidence="7" type="ORF">PbJCM13498_40350</name>
</gene>
<dbReference type="InterPro" id="IPR013324">
    <property type="entry name" value="RNA_pol_sigma_r3/r4-like"/>
</dbReference>
<evidence type="ECO:0000259" key="5">
    <source>
        <dbReference type="Pfam" id="PF04542"/>
    </source>
</evidence>
<dbReference type="PANTHER" id="PTHR43133">
    <property type="entry name" value="RNA POLYMERASE ECF-TYPE SIGMA FACTO"/>
    <property type="match status" value="1"/>
</dbReference>
<name>A0A5M4B4T5_9BACT</name>
<dbReference type="AlphaFoldDB" id="A0A5M4B4T5"/>
<evidence type="ECO:0000256" key="3">
    <source>
        <dbReference type="ARBA" id="ARBA00023082"/>
    </source>
</evidence>
<evidence type="ECO:0000256" key="1">
    <source>
        <dbReference type="ARBA" id="ARBA00010641"/>
    </source>
</evidence>
<organism evidence="7 8">
    <name type="scientific">Prolixibacter bellariivorans</name>
    <dbReference type="NCBI Taxonomy" id="314319"/>
    <lineage>
        <taxon>Bacteria</taxon>
        <taxon>Pseudomonadati</taxon>
        <taxon>Bacteroidota</taxon>
        <taxon>Bacteroidia</taxon>
        <taxon>Marinilabiliales</taxon>
        <taxon>Prolixibacteraceae</taxon>
        <taxon>Prolixibacter</taxon>
    </lineage>
</organism>
<keyword evidence="2" id="KW-0805">Transcription regulation</keyword>
<dbReference type="InterPro" id="IPR039425">
    <property type="entry name" value="RNA_pol_sigma-70-like"/>
</dbReference>
<protein>
    <submittedName>
        <fullName evidence="7">DNA-directed RNA polymerase sigma-70 factor</fullName>
    </submittedName>
</protein>
<reference evidence="7 8" key="1">
    <citation type="submission" date="2019-10" db="EMBL/GenBank/DDBJ databases">
        <title>Prolixibacter strains distinguished by the presence of nitrate reductase genes were adept at nitrate-dependent anaerobic corrosion of metallic iron and carbon steel.</title>
        <authorList>
            <person name="Iino T."/>
            <person name="Shono N."/>
            <person name="Ito K."/>
            <person name="Nakamura R."/>
            <person name="Sueoka K."/>
            <person name="Harayama S."/>
            <person name="Ohkuma M."/>
        </authorList>
    </citation>
    <scope>NUCLEOTIDE SEQUENCE [LARGE SCALE GENOMIC DNA]</scope>
    <source>
        <strain evidence="7 8">JCM 13498</strain>
    </source>
</reference>
<dbReference type="InterPro" id="IPR014284">
    <property type="entry name" value="RNA_pol_sigma-70_dom"/>
</dbReference>
<dbReference type="NCBIfam" id="TIGR02937">
    <property type="entry name" value="sigma70-ECF"/>
    <property type="match status" value="1"/>
</dbReference>
<dbReference type="Pfam" id="PF08281">
    <property type="entry name" value="Sigma70_r4_2"/>
    <property type="match status" value="1"/>
</dbReference>
<dbReference type="SUPFAM" id="SSF88659">
    <property type="entry name" value="Sigma3 and sigma4 domains of RNA polymerase sigma factors"/>
    <property type="match status" value="1"/>
</dbReference>
<evidence type="ECO:0000313" key="7">
    <source>
        <dbReference type="EMBL" id="GET35172.1"/>
    </source>
</evidence>
<sequence>MTSFAITILKSEILAEEVVLDVFLRLWEKRNSLEHINNIETYLYISVRNKSISILKSERGFSFNMLDDLSVQLMTYEPSAENELIESEMFARLNEAVNQLPSKCKMIFKLLREDGLNRNEAAHILNISVKTVDNQIAIAVQKIAQKLNIDLSNPKNSRGLTSFLFSL</sequence>
<dbReference type="InterPro" id="IPR036388">
    <property type="entry name" value="WH-like_DNA-bd_sf"/>
</dbReference>
<keyword evidence="8" id="KW-1185">Reference proteome</keyword>
<dbReference type="GO" id="GO:0006352">
    <property type="term" value="P:DNA-templated transcription initiation"/>
    <property type="evidence" value="ECO:0007669"/>
    <property type="project" value="InterPro"/>
</dbReference>
<dbReference type="Gene3D" id="1.10.1740.10">
    <property type="match status" value="1"/>
</dbReference>
<dbReference type="GO" id="GO:0000428">
    <property type="term" value="C:DNA-directed RNA polymerase complex"/>
    <property type="evidence" value="ECO:0007669"/>
    <property type="project" value="UniProtKB-KW"/>
</dbReference>
<keyword evidence="4" id="KW-0804">Transcription</keyword>
<feature type="domain" description="RNA polymerase sigma factor 70 region 4 type 2" evidence="6">
    <location>
        <begin position="92"/>
        <end position="142"/>
    </location>
</feature>
<dbReference type="Gene3D" id="1.10.10.10">
    <property type="entry name" value="Winged helix-like DNA-binding domain superfamily/Winged helix DNA-binding domain"/>
    <property type="match status" value="1"/>
</dbReference>
<dbReference type="InterPro" id="IPR013325">
    <property type="entry name" value="RNA_pol_sigma_r2"/>
</dbReference>
<dbReference type="PANTHER" id="PTHR43133:SF46">
    <property type="entry name" value="RNA POLYMERASE SIGMA-70 FACTOR ECF SUBFAMILY"/>
    <property type="match status" value="1"/>
</dbReference>
<dbReference type="GO" id="GO:0003677">
    <property type="term" value="F:DNA binding"/>
    <property type="evidence" value="ECO:0007669"/>
    <property type="project" value="InterPro"/>
</dbReference>
<comment type="similarity">
    <text evidence="1">Belongs to the sigma-70 factor family. ECF subfamily.</text>
</comment>
<dbReference type="Pfam" id="PF04542">
    <property type="entry name" value="Sigma70_r2"/>
    <property type="match status" value="1"/>
</dbReference>
<proteinExistence type="inferred from homology"/>
<dbReference type="InterPro" id="IPR013249">
    <property type="entry name" value="RNA_pol_sigma70_r4_t2"/>
</dbReference>
<evidence type="ECO:0000256" key="4">
    <source>
        <dbReference type="ARBA" id="ARBA00023163"/>
    </source>
</evidence>
<accession>A0A5M4B4T5</accession>
<dbReference type="EMBL" id="BLAX01000001">
    <property type="protein sequence ID" value="GET35172.1"/>
    <property type="molecule type" value="Genomic_DNA"/>
</dbReference>
<dbReference type="Proteomes" id="UP000391834">
    <property type="component" value="Unassembled WGS sequence"/>
</dbReference>
<keyword evidence="3" id="KW-0731">Sigma factor</keyword>
<evidence type="ECO:0000313" key="8">
    <source>
        <dbReference type="Proteomes" id="UP000391834"/>
    </source>
</evidence>
<dbReference type="InterPro" id="IPR007627">
    <property type="entry name" value="RNA_pol_sigma70_r2"/>
</dbReference>
<dbReference type="SUPFAM" id="SSF88946">
    <property type="entry name" value="Sigma2 domain of RNA polymerase sigma factors"/>
    <property type="match status" value="1"/>
</dbReference>
<comment type="caution">
    <text evidence="7">The sequence shown here is derived from an EMBL/GenBank/DDBJ whole genome shotgun (WGS) entry which is preliminary data.</text>
</comment>
<keyword evidence="7" id="KW-0240">DNA-directed RNA polymerase</keyword>
<evidence type="ECO:0000259" key="6">
    <source>
        <dbReference type="Pfam" id="PF08281"/>
    </source>
</evidence>
<evidence type="ECO:0000256" key="2">
    <source>
        <dbReference type="ARBA" id="ARBA00023015"/>
    </source>
</evidence>
<dbReference type="GO" id="GO:0016987">
    <property type="term" value="F:sigma factor activity"/>
    <property type="evidence" value="ECO:0007669"/>
    <property type="project" value="UniProtKB-KW"/>
</dbReference>